<accession>A0A8S1VW67</accession>
<name>A0A8S1VW67_9CILI</name>
<sequence length="1109" mass="133534">MKCQKHKIISTIFDAKIRVKEKARNIIIKRNDLSQNELFRYFKLMQKNLCQRICSGEIEKLNKKGKCQQFIKLIANEQKINRQACVVLFKNNTKIRKNHQNKRIRSFEKALRYYTRFRQQYQRFGEQLNDFFLMLYIRYSKTMSIFYSNYQLIKQSGISQQLKQTNQIRNRNKQFLYIYIFMSEGQNNNSQEEQTQRGFKHCEAFCNRLRRDYPELYQQLVGLVKDYKQNKQSISHYYSEIKKLFSDQPTVIENVNKLFYHDARIKSYDTIQQLEFIFKQDKQKINLLEQTKNLILKGNLDQQQQIDLISIQFKDDLEALKEIQNIFKLKKQKQKIQVDWDDIKIKRVKPNPPTMEEIQSQQAYYIQHFYNNAYQLQASREIKNEIIVLDKLRLKCFSHFTQESDFNQVFDEFVNVIHLYTECIITQYELIDILSSNQWIDQEIIDELRIAIFTRAAARRQQTQLFKPLKDTDFKNAEHITGSYVRMHPGYANIMKEDPKLPNVLNHLWVSVPFGSEDYSFSIMRKNSFEEQLFKIEDEMFEYDVNINCYRRTIKLLDQLKTGNNQQAIEQQIRKILQIKCLQSVYKTNSKDQEEVITLWQKNPIKCSHILRDRLYQKCQELIQSRVIANQTWKITQKNNFSRSLDHRSFYFKKNEKQYTCVQRFLKEPDEKYILIQANNVIQTQYLNSLIQLTTIKPLSHEKNININDIDQSTVFSLYISNQTLLEETFEIFKFYIEQSNLNESEWILDFFQKLYQGYFNLELVDQKYNFSLLRAELSVIEQYVTNSSLSYIDQFNIEQEQIKKSYMNNNYSNSNNRKDSDDFEESDYELQRIKILKSPLINEQDVFPRNQLQLSSNVQNKHKPHGKIIYGTSGIYLFIRYFYSLYQRIELAHQISQNFDQNEKFEKLNEKEKKRIVDIRYMLFKHALFYQIKNKDFKYQDYLSLLFGKQAFLFYTIDKILSDCCKHLASLLNDKLTDSFFDFLFTLKNNKYELDPTKTEEVQLSNLSFALLDLQWENSQRVLFRFCLQADSLHINYLPNWSVIQDKQKLNRISQFVKSYTTTFSNKIKGVFLQRNLRETRANTQNQMEWTVFDSMRINNNFSDILIK</sequence>
<gene>
    <name evidence="3" type="ORF">PPENT_87.1.T0690241</name>
</gene>
<dbReference type="Pfam" id="PF08295">
    <property type="entry name" value="Sin3_corepress"/>
    <property type="match status" value="1"/>
</dbReference>
<dbReference type="Pfam" id="PF16879">
    <property type="entry name" value="Sin3a_C"/>
    <property type="match status" value="1"/>
</dbReference>
<dbReference type="InterPro" id="IPR039774">
    <property type="entry name" value="Sin3-like"/>
</dbReference>
<evidence type="ECO:0000313" key="4">
    <source>
        <dbReference type="Proteomes" id="UP000689195"/>
    </source>
</evidence>
<evidence type="ECO:0000313" key="3">
    <source>
        <dbReference type="EMBL" id="CAD8178526.1"/>
    </source>
</evidence>
<dbReference type="InterPro" id="IPR031693">
    <property type="entry name" value="Sin3_C"/>
</dbReference>
<dbReference type="SMART" id="SM00761">
    <property type="entry name" value="HDAC_interact"/>
    <property type="match status" value="1"/>
</dbReference>
<dbReference type="GO" id="GO:0000785">
    <property type="term" value="C:chromatin"/>
    <property type="evidence" value="ECO:0007669"/>
    <property type="project" value="TreeGrafter"/>
</dbReference>
<dbReference type="EMBL" id="CAJJDO010000069">
    <property type="protein sequence ID" value="CAD8178526.1"/>
    <property type="molecule type" value="Genomic_DNA"/>
</dbReference>
<proteinExistence type="predicted"/>
<dbReference type="AlphaFoldDB" id="A0A8S1VW67"/>
<dbReference type="PANTHER" id="PTHR12346">
    <property type="entry name" value="SIN3B-RELATED"/>
    <property type="match status" value="1"/>
</dbReference>
<dbReference type="InterPro" id="IPR013194">
    <property type="entry name" value="HDAC_interact_dom"/>
</dbReference>
<protein>
    <recommendedName>
        <fullName evidence="2">Histone deacetylase interacting domain-containing protein</fullName>
    </recommendedName>
</protein>
<dbReference type="GO" id="GO:0000118">
    <property type="term" value="C:histone deacetylase complex"/>
    <property type="evidence" value="ECO:0007669"/>
    <property type="project" value="TreeGrafter"/>
</dbReference>
<dbReference type="GO" id="GO:0000122">
    <property type="term" value="P:negative regulation of transcription by RNA polymerase II"/>
    <property type="evidence" value="ECO:0007669"/>
    <property type="project" value="TreeGrafter"/>
</dbReference>
<organism evidence="3 4">
    <name type="scientific">Paramecium pentaurelia</name>
    <dbReference type="NCBI Taxonomy" id="43138"/>
    <lineage>
        <taxon>Eukaryota</taxon>
        <taxon>Sar</taxon>
        <taxon>Alveolata</taxon>
        <taxon>Ciliophora</taxon>
        <taxon>Intramacronucleata</taxon>
        <taxon>Oligohymenophorea</taxon>
        <taxon>Peniculida</taxon>
        <taxon>Parameciidae</taxon>
        <taxon>Paramecium</taxon>
    </lineage>
</organism>
<dbReference type="PANTHER" id="PTHR12346:SF0">
    <property type="entry name" value="SIN3A, ISOFORM G"/>
    <property type="match status" value="1"/>
</dbReference>
<evidence type="ECO:0000256" key="1">
    <source>
        <dbReference type="ARBA" id="ARBA00022491"/>
    </source>
</evidence>
<dbReference type="OrthoDB" id="288083at2759"/>
<feature type="domain" description="Histone deacetylase interacting" evidence="2">
    <location>
        <begin position="483"/>
        <end position="574"/>
    </location>
</feature>
<dbReference type="Proteomes" id="UP000689195">
    <property type="component" value="Unassembled WGS sequence"/>
</dbReference>
<comment type="caution">
    <text evidence="3">The sequence shown here is derived from an EMBL/GenBank/DDBJ whole genome shotgun (WGS) entry which is preliminary data.</text>
</comment>
<dbReference type="GO" id="GO:0003714">
    <property type="term" value="F:transcription corepressor activity"/>
    <property type="evidence" value="ECO:0007669"/>
    <property type="project" value="InterPro"/>
</dbReference>
<evidence type="ECO:0000259" key="2">
    <source>
        <dbReference type="SMART" id="SM00761"/>
    </source>
</evidence>
<keyword evidence="4" id="KW-1185">Reference proteome</keyword>
<reference evidence="3" key="1">
    <citation type="submission" date="2021-01" db="EMBL/GenBank/DDBJ databases">
        <authorList>
            <consortium name="Genoscope - CEA"/>
            <person name="William W."/>
        </authorList>
    </citation>
    <scope>NUCLEOTIDE SEQUENCE</scope>
</reference>
<keyword evidence="1" id="KW-0678">Repressor</keyword>